<feature type="compositionally biased region" description="Polar residues" evidence="15">
    <location>
        <begin position="605"/>
        <end position="624"/>
    </location>
</feature>
<dbReference type="GO" id="GO:0001092">
    <property type="term" value="F:TFIIA-class transcription factor complex binding"/>
    <property type="evidence" value="ECO:0007669"/>
    <property type="project" value="UniProtKB-ARBA"/>
</dbReference>
<dbReference type="Gene3D" id="4.10.1040.10">
    <property type="entry name" value="DM DNA-binding domain"/>
    <property type="match status" value="1"/>
</dbReference>
<evidence type="ECO:0000313" key="17">
    <source>
        <dbReference type="EMBL" id="KAF7487984.1"/>
    </source>
</evidence>
<proteinExistence type="inferred from homology"/>
<dbReference type="SUPFAM" id="SSF55945">
    <property type="entry name" value="TATA-box binding protein-like"/>
    <property type="match status" value="2"/>
</dbReference>
<evidence type="ECO:0000313" key="19">
    <source>
        <dbReference type="Proteomes" id="UP000070412"/>
    </source>
</evidence>
<keyword evidence="6 14" id="KW-0238">DNA-binding</keyword>
<dbReference type="GO" id="GO:0006355">
    <property type="term" value="P:regulation of DNA-templated transcription"/>
    <property type="evidence" value="ECO:0007669"/>
    <property type="project" value="InterPro"/>
</dbReference>
<evidence type="ECO:0000256" key="15">
    <source>
        <dbReference type="SAM" id="MobiDB-lite"/>
    </source>
</evidence>
<reference evidence="19" key="1">
    <citation type="journal article" date="2020" name="PLoS Negl. Trop. Dis.">
        <title>High-quality nuclear genome for Sarcoptes scabiei-A critical resource for a neglected parasite.</title>
        <authorList>
            <person name="Korhonen P.K."/>
            <person name="Gasser R.B."/>
            <person name="Ma G."/>
            <person name="Wang T."/>
            <person name="Stroehlein A.J."/>
            <person name="Young N.D."/>
            <person name="Ang C.S."/>
            <person name="Fernando D.D."/>
            <person name="Lu H.C."/>
            <person name="Taylor S."/>
            <person name="Reynolds S.L."/>
            <person name="Mofiz E."/>
            <person name="Najaraj S.H."/>
            <person name="Gowda H."/>
            <person name="Madugundu A."/>
            <person name="Renuse S."/>
            <person name="Holt D."/>
            <person name="Pandey A."/>
            <person name="Papenfuss A.T."/>
            <person name="Fischer K."/>
        </authorList>
    </citation>
    <scope>NUCLEOTIDE SEQUENCE [LARGE SCALE GENOMIC DNA]</scope>
</reference>
<evidence type="ECO:0000256" key="7">
    <source>
        <dbReference type="ARBA" id="ARBA00023163"/>
    </source>
</evidence>
<accession>A0A834R1U6</accession>
<dbReference type="GO" id="GO:0005634">
    <property type="term" value="C:nucleus"/>
    <property type="evidence" value="ECO:0007669"/>
    <property type="project" value="UniProtKB-SubCell"/>
</dbReference>
<organism evidence="17">
    <name type="scientific">Sarcoptes scabiei</name>
    <name type="common">Itch mite</name>
    <name type="synonym">Acarus scabiei</name>
    <dbReference type="NCBI Taxonomy" id="52283"/>
    <lineage>
        <taxon>Eukaryota</taxon>
        <taxon>Metazoa</taxon>
        <taxon>Ecdysozoa</taxon>
        <taxon>Arthropoda</taxon>
        <taxon>Chelicerata</taxon>
        <taxon>Arachnida</taxon>
        <taxon>Acari</taxon>
        <taxon>Acariformes</taxon>
        <taxon>Sarcoptiformes</taxon>
        <taxon>Astigmata</taxon>
        <taxon>Psoroptidia</taxon>
        <taxon>Sarcoptoidea</taxon>
        <taxon>Sarcoptidae</taxon>
        <taxon>Sarcoptinae</taxon>
        <taxon>Sarcoptes</taxon>
    </lineage>
</organism>
<evidence type="ECO:0000256" key="1">
    <source>
        <dbReference type="ARBA" id="ARBA00004123"/>
    </source>
</evidence>
<feature type="region of interest" description="Disordered" evidence="15">
    <location>
        <begin position="569"/>
        <end position="649"/>
    </location>
</feature>
<feature type="compositionally biased region" description="Basic and acidic residues" evidence="15">
    <location>
        <begin position="499"/>
        <end position="509"/>
    </location>
</feature>
<name>A0A834R1U6_SARSC</name>
<dbReference type="PANTHER" id="PTHR10126">
    <property type="entry name" value="TATA-BOX BINDING PROTEIN"/>
    <property type="match status" value="1"/>
</dbReference>
<dbReference type="GO" id="GO:0046872">
    <property type="term" value="F:metal ion binding"/>
    <property type="evidence" value="ECO:0007669"/>
    <property type="project" value="UniProtKB-KW"/>
</dbReference>
<dbReference type="FunFam" id="3.30.310.10:FF:000001">
    <property type="entry name" value="TATA-box-binding protein 2"/>
    <property type="match status" value="1"/>
</dbReference>
<protein>
    <recommendedName>
        <fullName evidence="3">TATA-box-binding protein</fullName>
    </recommendedName>
    <alternativeName>
        <fullName evidence="9">TATA sequence-binding protein</fullName>
    </alternativeName>
    <alternativeName>
        <fullName evidence="12">TATA-binding factor</fullName>
    </alternativeName>
    <alternativeName>
        <fullName evidence="10">TATA-box factor</fullName>
    </alternativeName>
    <alternativeName>
        <fullName evidence="13">Transcription initiation factor TFIID TBP subunit</fullName>
    </alternativeName>
</protein>
<evidence type="ECO:0000256" key="10">
    <source>
        <dbReference type="ARBA" id="ARBA00033017"/>
    </source>
</evidence>
<dbReference type="PROSITE" id="PS00351">
    <property type="entry name" value="TFIID"/>
    <property type="match status" value="1"/>
</dbReference>
<evidence type="ECO:0000256" key="14">
    <source>
        <dbReference type="PROSITE-ProRule" id="PRU00070"/>
    </source>
</evidence>
<dbReference type="FunFam" id="3.30.310.10:FF:000002">
    <property type="entry name" value="TATA-box-binding protein 2"/>
    <property type="match status" value="1"/>
</dbReference>
<dbReference type="PROSITE" id="PS50809">
    <property type="entry name" value="DM_2"/>
    <property type="match status" value="1"/>
</dbReference>
<evidence type="ECO:0000256" key="2">
    <source>
        <dbReference type="ARBA" id="ARBA00005560"/>
    </source>
</evidence>
<dbReference type="GO" id="GO:0000992">
    <property type="term" value="F:RNA polymerase III cis-regulatory region sequence-specific DNA binding"/>
    <property type="evidence" value="ECO:0007669"/>
    <property type="project" value="UniProtKB-ARBA"/>
</dbReference>
<dbReference type="InterPro" id="IPR001275">
    <property type="entry name" value="DM_DNA-bd"/>
</dbReference>
<keyword evidence="4 14" id="KW-0479">Metal-binding</keyword>
<dbReference type="InterPro" id="IPR000814">
    <property type="entry name" value="TBP"/>
</dbReference>
<keyword evidence="8 14" id="KW-0539">Nucleus</keyword>
<dbReference type="SUPFAM" id="SSF82927">
    <property type="entry name" value="Cysteine-rich DNA binding domain, (DM domain)"/>
    <property type="match status" value="1"/>
</dbReference>
<evidence type="ECO:0000256" key="12">
    <source>
        <dbReference type="ARBA" id="ARBA00042653"/>
    </source>
</evidence>
<reference evidence="17" key="2">
    <citation type="submission" date="2020-01" db="EMBL/GenBank/DDBJ databases">
        <authorList>
            <person name="Korhonen P.K.K."/>
            <person name="Guangxu M.G."/>
            <person name="Wang T.W."/>
            <person name="Stroehlein A.J.S."/>
            <person name="Young N.D."/>
            <person name="Ang C.-S.A."/>
            <person name="Fernando D.W.F."/>
            <person name="Lu H.L."/>
            <person name="Taylor S.T."/>
            <person name="Ehtesham M.E.M."/>
            <person name="Najaraj S.H.N."/>
            <person name="Harsha G.H.G."/>
            <person name="Madugundu A.M."/>
            <person name="Renuse S.R."/>
            <person name="Holt D.H."/>
            <person name="Pandey A.P."/>
            <person name="Papenfuss A.P."/>
            <person name="Gasser R.B.G."/>
            <person name="Fischer K.F."/>
        </authorList>
    </citation>
    <scope>NUCLEOTIDE SEQUENCE</scope>
    <source>
        <strain evidence="17">SSS_KF_BRIS2020</strain>
    </source>
</reference>
<dbReference type="InterPro" id="IPR036407">
    <property type="entry name" value="DM_DNA-bd_sf"/>
</dbReference>
<dbReference type="AlphaFoldDB" id="A0A834R1U6"/>
<dbReference type="FunFam" id="4.10.1040.10:FF:000001">
    <property type="entry name" value="doublesex- and mab-3-related transcription factor 1"/>
    <property type="match status" value="1"/>
</dbReference>
<dbReference type="InterPro" id="IPR030491">
    <property type="entry name" value="TBP_CS"/>
</dbReference>
<dbReference type="GO" id="GO:0006352">
    <property type="term" value="P:DNA-templated transcription initiation"/>
    <property type="evidence" value="ECO:0007669"/>
    <property type="project" value="InterPro"/>
</dbReference>
<evidence type="ECO:0000256" key="3">
    <source>
        <dbReference type="ARBA" id="ARBA00021962"/>
    </source>
</evidence>
<comment type="function">
    <text evidence="11">General transcription factor that functions at the core of the DNA-binding multiprotein factor TFIID. Binding of TFIID to the TATA box is the initial transcriptional step of the pre-initiation complex (PIC), playing a role in the activation of eukaryotic genes transcribed by RNA polymerase II.</text>
</comment>
<feature type="compositionally biased region" description="Polar residues" evidence="15">
    <location>
        <begin position="586"/>
        <end position="598"/>
    </location>
</feature>
<evidence type="ECO:0000313" key="18">
    <source>
        <dbReference type="EnsemblMetazoa" id="KAF7487984.1"/>
    </source>
</evidence>
<dbReference type="GO" id="GO:0042797">
    <property type="term" value="P:tRNA transcription by RNA polymerase III"/>
    <property type="evidence" value="ECO:0007669"/>
    <property type="project" value="UniProtKB-ARBA"/>
</dbReference>
<evidence type="ECO:0000256" key="9">
    <source>
        <dbReference type="ARBA" id="ARBA00030739"/>
    </source>
</evidence>
<dbReference type="GO" id="GO:0000978">
    <property type="term" value="F:RNA polymerase II cis-regulatory region sequence-specific DNA binding"/>
    <property type="evidence" value="ECO:0007669"/>
    <property type="project" value="UniProtKB-ARBA"/>
</dbReference>
<dbReference type="EnsemblMetazoa" id="SSS_7837s_mrna">
    <property type="protein sequence ID" value="KAF7487984.1"/>
    <property type="gene ID" value="SSS_7837"/>
</dbReference>
<dbReference type="HAMAP" id="MF_00408">
    <property type="entry name" value="TATA_bind_prot_arch"/>
    <property type="match status" value="1"/>
</dbReference>
<feature type="domain" description="DM" evidence="16">
    <location>
        <begin position="37"/>
        <end position="84"/>
    </location>
</feature>
<feature type="DNA-binding region" description="DM" evidence="14">
    <location>
        <begin position="37"/>
        <end position="84"/>
    </location>
</feature>
<keyword evidence="19" id="KW-1185">Reference proteome</keyword>
<dbReference type="Pfam" id="PF00751">
    <property type="entry name" value="DM"/>
    <property type="match status" value="1"/>
</dbReference>
<dbReference type="OrthoDB" id="6162476at2759"/>
<dbReference type="CDD" id="cd04516">
    <property type="entry name" value="TBP_eukaryotes"/>
    <property type="match status" value="1"/>
</dbReference>
<keyword evidence="5 14" id="KW-0862">Zinc</keyword>
<evidence type="ECO:0000256" key="13">
    <source>
        <dbReference type="ARBA" id="ARBA00042691"/>
    </source>
</evidence>
<dbReference type="InterPro" id="IPR012295">
    <property type="entry name" value="TBP_dom_sf"/>
</dbReference>
<dbReference type="Gene3D" id="3.30.310.10">
    <property type="entry name" value="TATA-Binding Protein"/>
    <property type="match status" value="2"/>
</dbReference>
<dbReference type="Pfam" id="PF00352">
    <property type="entry name" value="TBP"/>
    <property type="match status" value="2"/>
</dbReference>
<dbReference type="PRINTS" id="PR00686">
    <property type="entry name" value="TIFACTORIID"/>
</dbReference>
<gene>
    <name evidence="17" type="ORF">SSS_7837</name>
</gene>
<evidence type="ECO:0000256" key="6">
    <source>
        <dbReference type="ARBA" id="ARBA00023125"/>
    </source>
</evidence>
<dbReference type="EMBL" id="WVUK01000066">
    <property type="protein sequence ID" value="KAF7487984.1"/>
    <property type="molecule type" value="Genomic_DNA"/>
</dbReference>
<dbReference type="SMART" id="SM00301">
    <property type="entry name" value="DM"/>
    <property type="match status" value="1"/>
</dbReference>
<reference evidence="18" key="3">
    <citation type="submission" date="2022-06" db="UniProtKB">
        <authorList>
            <consortium name="EnsemblMetazoa"/>
        </authorList>
    </citation>
    <scope>IDENTIFICATION</scope>
</reference>
<evidence type="ECO:0000259" key="16">
    <source>
        <dbReference type="PROSITE" id="PS50809"/>
    </source>
</evidence>
<feature type="region of interest" description="Disordered" evidence="15">
    <location>
        <begin position="486"/>
        <end position="517"/>
    </location>
</feature>
<dbReference type="PROSITE" id="PS40000">
    <property type="entry name" value="DM_1"/>
    <property type="match status" value="1"/>
</dbReference>
<evidence type="ECO:0000256" key="5">
    <source>
        <dbReference type="ARBA" id="ARBA00022833"/>
    </source>
</evidence>
<comment type="subcellular location">
    <subcellularLocation>
        <location evidence="1 14">Nucleus</location>
    </subcellularLocation>
</comment>
<dbReference type="InterPro" id="IPR033710">
    <property type="entry name" value="TBP_eukaryotic"/>
</dbReference>
<keyword evidence="7" id="KW-0804">Transcription</keyword>
<sequence length="838" mass="93369">MENSMKFTSESICREKDSTKETTPAKKTHCISKIPKCSRCRNHGVFNSIKGHKRTCRFKDCACEKCILISERQKIMAAQIALRRQQDVEDQQTLQSLIIKTTNPYNDQDRSKFEIQNVTKSTMIPTLPQPHSQSLFLTDPSIEQPLSNESFSIDQDNFDDDFEDTMLVAHLNKFTQKPSTNEDENISIVDKIKNLLRKLEKNAFIPTSDFATNCLLATIIKDNQGDVEECVCKIMRSTIEFSQSVYGRCNLPELKGGGENRHYQLLSRESNVRKEFPNESSCQNFISRQNFLVNKSNATKNKNEIASNSSEIDHNSNQAISITANNPSKAVIPGSVTLENLVTVNEPQSNSSPNKRLVLLAVNQPNQFPDSIQRSSLNMPLLSSSAIMISNPSEPSSAANILKPKSDEKCLKNAVEPCPNDSIENSPILSNQLTRSNPTLHSNPLLISNCNISQTGSKISPSIPTEKQSTVNTSILHPTIISIPTDKTHVNGDQSTLRKSTDGDPEIRGKTLSSTPADRLSSITILTHRSIMDHSNSYNNILSVTNNQNEMDPEAQHLAFLQQQIALPSPMPLSNHDQHNDHLPTGPSSPKSNANLESSVDENENNQSKNVQPATPNSSGNQICSFKDEPPTPSSNLFQSFANGPMTPRTPITPMSVDCQIVPQLQNIVSTVDLGCKLDLKKIALHARNAEYNPKRFAAVIMRIREPRTTALIFSSGKMVCTGAKSEDMSRLAARKYARIVQKLGFEAKFSEFKIQNMVGSCDVRFPIRLEGLVLTHGQFSSYEPELFPGLIYRMVKPRIVLLIFVSGKVVLTGAKERNEIYQAFDYIYPILKGFRKQ</sequence>
<evidence type="ECO:0000256" key="4">
    <source>
        <dbReference type="ARBA" id="ARBA00022723"/>
    </source>
</evidence>
<evidence type="ECO:0000256" key="8">
    <source>
        <dbReference type="ARBA" id="ARBA00023242"/>
    </source>
</evidence>
<evidence type="ECO:0000256" key="11">
    <source>
        <dbReference type="ARBA" id="ARBA00037612"/>
    </source>
</evidence>
<dbReference type="Proteomes" id="UP000070412">
    <property type="component" value="Unassembled WGS sequence"/>
</dbReference>
<comment type="similarity">
    <text evidence="2">Belongs to the TBP family.</text>
</comment>